<sequence length="471" mass="50204">MLNSVSRAFTQNPDLLVIGGGPGGYAAAIRAAKLGLKTVCVEKEKLMGGTCLREGCIPSKFFLNMSHKVYEANHEFKNFGIKLPGEAAVDMAIAQRRKNGILAGLSAGIEGLIDRAGGELVHGTATINSKNDVSVKLEDGKTVIFNPKNLLLATGTDKWFPKTFPVDEQIIATSQGVLNWKEIPKTLTVVGGGIIGLELGSVFHSLGSKVTIVDMAPTIGGPSVDPMIGRYVQNILKRRGMDFILGKGVDSCTKTENGVEVVVGDKKLQSERALIAIGRRLHLDGFGLERLNLKRQKNGLIEVNNRLETSEKNVYAIGDIVPGPQLAHKAEEEGIACVEMLAGHESSYDPNVIPAVIYTSPEIATVGLTQNKAAKQGIKTKVGMFPYSANSRARAILDPTGFVKFVCGEDGRVLGMQIVGPNAGEAIMEGAIAIKNKLKIDAIAETCHPHPTLSEAVMEAAKAVLSKAIHI</sequence>
<dbReference type="RefSeq" id="XP_001330332.1">
    <property type="nucleotide sequence ID" value="XM_001330297.1"/>
</dbReference>
<evidence type="ECO:0000256" key="10">
    <source>
        <dbReference type="PIRSR" id="PIRSR000350-4"/>
    </source>
</evidence>
<dbReference type="SUPFAM" id="SSF51905">
    <property type="entry name" value="FAD/NAD(P)-binding domain"/>
    <property type="match status" value="1"/>
</dbReference>
<reference evidence="14" key="2">
    <citation type="journal article" date="2007" name="Science">
        <title>Draft genome sequence of the sexually transmitted pathogen Trichomonas vaginalis.</title>
        <authorList>
            <person name="Carlton J.M."/>
            <person name="Hirt R.P."/>
            <person name="Silva J.C."/>
            <person name="Delcher A.L."/>
            <person name="Schatz M."/>
            <person name="Zhao Q."/>
            <person name="Wortman J.R."/>
            <person name="Bidwell S.L."/>
            <person name="Alsmark U.C.M."/>
            <person name="Besteiro S."/>
            <person name="Sicheritz-Ponten T."/>
            <person name="Noel C.J."/>
            <person name="Dacks J.B."/>
            <person name="Foster P.G."/>
            <person name="Simillion C."/>
            <person name="Van de Peer Y."/>
            <person name="Miranda-Saavedra D."/>
            <person name="Barton G.J."/>
            <person name="Westrop G.D."/>
            <person name="Mueller S."/>
            <person name="Dessi D."/>
            <person name="Fiori P.L."/>
            <person name="Ren Q."/>
            <person name="Paulsen I."/>
            <person name="Zhang H."/>
            <person name="Bastida-Corcuera F.D."/>
            <person name="Simoes-Barbosa A."/>
            <person name="Brown M.T."/>
            <person name="Hayes R.D."/>
            <person name="Mukherjee M."/>
            <person name="Okumura C.Y."/>
            <person name="Schneider R."/>
            <person name="Smith A.J."/>
            <person name="Vanacova S."/>
            <person name="Villalvazo M."/>
            <person name="Haas B.J."/>
            <person name="Pertea M."/>
            <person name="Feldblyum T.V."/>
            <person name="Utterback T.R."/>
            <person name="Shu C.L."/>
            <person name="Osoegawa K."/>
            <person name="de Jong P.J."/>
            <person name="Hrdy I."/>
            <person name="Horvathova L."/>
            <person name="Zubacova Z."/>
            <person name="Dolezal P."/>
            <person name="Malik S.B."/>
            <person name="Logsdon J.M. Jr."/>
            <person name="Henze K."/>
            <person name="Gupta A."/>
            <person name="Wang C.C."/>
            <person name="Dunne R.L."/>
            <person name="Upcroft J.A."/>
            <person name="Upcroft P."/>
            <person name="White O."/>
            <person name="Salzberg S.L."/>
            <person name="Tang P."/>
            <person name="Chiu C.-H."/>
            <person name="Lee Y.-S."/>
            <person name="Embley T.M."/>
            <person name="Coombs G.H."/>
            <person name="Mottram J.C."/>
            <person name="Tachezy J."/>
            <person name="Fraser-Liggett C.M."/>
            <person name="Johnson P.J."/>
        </authorList>
    </citation>
    <scope>NUCLEOTIDE SEQUENCE [LARGE SCALE GENOMIC DNA]</scope>
    <source>
        <strain evidence="14">G3</strain>
    </source>
</reference>
<dbReference type="GO" id="GO:0006103">
    <property type="term" value="P:2-oxoglutarate metabolic process"/>
    <property type="evidence" value="ECO:0000318"/>
    <property type="project" value="GO_Central"/>
</dbReference>
<feature type="binding site" evidence="9">
    <location>
        <begin position="191"/>
        <end position="198"/>
    </location>
    <ligand>
        <name>NAD(+)</name>
        <dbReference type="ChEBI" id="CHEBI:57540"/>
    </ligand>
</feature>
<feature type="binding site" evidence="9">
    <location>
        <position position="60"/>
    </location>
    <ligand>
        <name>FAD</name>
        <dbReference type="ChEBI" id="CHEBI:57692"/>
    </ligand>
</feature>
<evidence type="ECO:0000256" key="2">
    <source>
        <dbReference type="ARBA" id="ARBA00022630"/>
    </source>
</evidence>
<gene>
    <name evidence="14" type="ORF">TVAG_272760</name>
</gene>
<keyword evidence="9" id="KW-0547">Nucleotide-binding</keyword>
<dbReference type="SUPFAM" id="SSF55424">
    <property type="entry name" value="FAD/NAD-linked reductases, dimerisation (C-terminal) domain"/>
    <property type="match status" value="1"/>
</dbReference>
<keyword evidence="3 9" id="KW-0274">FAD</keyword>
<dbReference type="PIRSF" id="PIRSF000350">
    <property type="entry name" value="Mercury_reductase_MerA"/>
    <property type="match status" value="1"/>
</dbReference>
<dbReference type="PANTHER" id="PTHR22912:SF151">
    <property type="entry name" value="DIHYDROLIPOYL DEHYDROGENASE, MITOCHONDRIAL"/>
    <property type="match status" value="1"/>
</dbReference>
<dbReference type="InterPro" id="IPR001100">
    <property type="entry name" value="Pyr_nuc-diS_OxRdtase"/>
</dbReference>
<dbReference type="VEuPathDB" id="TrichDB:TVAGG3_0154220"/>
<feature type="domain" description="Pyridine nucleotide-disulphide oxidoreductase dimerisation" evidence="12">
    <location>
        <begin position="353"/>
        <end position="461"/>
    </location>
</feature>
<feature type="domain" description="FAD/NAD(P)-binding" evidence="13">
    <location>
        <begin position="14"/>
        <end position="334"/>
    </location>
</feature>
<evidence type="ECO:0000256" key="1">
    <source>
        <dbReference type="ARBA" id="ARBA00007532"/>
    </source>
</evidence>
<name>A2F0F6_TRIV3</name>
<evidence type="ECO:0000256" key="4">
    <source>
        <dbReference type="ARBA" id="ARBA00023002"/>
    </source>
</evidence>
<dbReference type="InterPro" id="IPR016156">
    <property type="entry name" value="FAD/NAD-linked_Rdtase_dimer_sf"/>
</dbReference>
<dbReference type="InterPro" id="IPR036188">
    <property type="entry name" value="FAD/NAD-bd_sf"/>
</dbReference>
<proteinExistence type="inferred from homology"/>
<dbReference type="PRINTS" id="PR00411">
    <property type="entry name" value="PNDRDTASEI"/>
</dbReference>
<evidence type="ECO:0000256" key="7">
    <source>
        <dbReference type="ARBA" id="ARBA00023284"/>
    </source>
</evidence>
<dbReference type="OMA" id="CAQLGMK"/>
<dbReference type="InParanoid" id="A2F0F6"/>
<feature type="disulfide bond" description="Redox-active" evidence="10">
    <location>
        <begin position="51"/>
        <end position="56"/>
    </location>
</feature>
<comment type="catalytic activity">
    <reaction evidence="11">
        <text>N(6)-[(R)-dihydrolipoyl]-L-lysyl-[protein] + NAD(+) = N(6)-[(R)-lipoyl]-L-lysyl-[protein] + NADH + H(+)</text>
        <dbReference type="Rhea" id="RHEA:15045"/>
        <dbReference type="Rhea" id="RHEA-COMP:10474"/>
        <dbReference type="Rhea" id="RHEA-COMP:10475"/>
        <dbReference type="ChEBI" id="CHEBI:15378"/>
        <dbReference type="ChEBI" id="CHEBI:57540"/>
        <dbReference type="ChEBI" id="CHEBI:57945"/>
        <dbReference type="ChEBI" id="CHEBI:83099"/>
        <dbReference type="ChEBI" id="CHEBI:83100"/>
        <dbReference type="EC" id="1.8.1.4"/>
    </reaction>
</comment>
<dbReference type="FunFam" id="3.30.390.30:FF:000001">
    <property type="entry name" value="Dihydrolipoyl dehydrogenase"/>
    <property type="match status" value="1"/>
</dbReference>
<keyword evidence="4 11" id="KW-0560">Oxidoreductase</keyword>
<dbReference type="GO" id="GO:0050660">
    <property type="term" value="F:flavin adenine dinucleotide binding"/>
    <property type="evidence" value="ECO:0000318"/>
    <property type="project" value="GO_Central"/>
</dbReference>
<dbReference type="InterPro" id="IPR004099">
    <property type="entry name" value="Pyr_nucl-diS_OxRdtase_dimer"/>
</dbReference>
<accession>A2F0F6</accession>
<dbReference type="Pfam" id="PF02852">
    <property type="entry name" value="Pyr_redox_dim"/>
    <property type="match status" value="1"/>
</dbReference>
<keyword evidence="15" id="KW-1185">Reference proteome</keyword>
<dbReference type="EC" id="1.8.1.4" evidence="11"/>
<evidence type="ECO:0000256" key="9">
    <source>
        <dbReference type="PIRSR" id="PIRSR000350-3"/>
    </source>
</evidence>
<dbReference type="EMBL" id="DS113562">
    <property type="protein sequence ID" value="EAY01593.1"/>
    <property type="molecule type" value="Genomic_DNA"/>
</dbReference>
<dbReference type="InterPro" id="IPR006258">
    <property type="entry name" value="Lipoamide_DH"/>
</dbReference>
<dbReference type="Proteomes" id="UP000001542">
    <property type="component" value="Unassembled WGS sequence"/>
</dbReference>
<dbReference type="KEGG" id="tva:4759419"/>
<dbReference type="STRING" id="5722.A2F0F6"/>
<dbReference type="OrthoDB" id="361797at2759"/>
<organism evidence="14 15">
    <name type="scientific">Trichomonas vaginalis (strain ATCC PRA-98 / G3)</name>
    <dbReference type="NCBI Taxonomy" id="412133"/>
    <lineage>
        <taxon>Eukaryota</taxon>
        <taxon>Metamonada</taxon>
        <taxon>Parabasalia</taxon>
        <taxon>Trichomonadida</taxon>
        <taxon>Trichomonadidae</taxon>
        <taxon>Trichomonas</taxon>
    </lineage>
</organism>
<dbReference type="InterPro" id="IPR050151">
    <property type="entry name" value="Class-I_Pyr_Nuc-Dis_Oxidored"/>
</dbReference>
<keyword evidence="6" id="KW-1015">Disulfide bond</keyword>
<dbReference type="PRINTS" id="PR00368">
    <property type="entry name" value="FADPNR"/>
</dbReference>
<evidence type="ECO:0000259" key="13">
    <source>
        <dbReference type="Pfam" id="PF07992"/>
    </source>
</evidence>
<evidence type="ECO:0000259" key="12">
    <source>
        <dbReference type="Pfam" id="PF02852"/>
    </source>
</evidence>
<dbReference type="FunCoup" id="A2F0F6">
    <property type="interactions" value="513"/>
</dbReference>
<keyword evidence="2 11" id="KW-0285">Flavoprotein</keyword>
<reference evidence="14" key="1">
    <citation type="submission" date="2006-10" db="EMBL/GenBank/DDBJ databases">
        <authorList>
            <person name="Amadeo P."/>
            <person name="Zhao Q."/>
            <person name="Wortman J."/>
            <person name="Fraser-Liggett C."/>
            <person name="Carlton J."/>
        </authorList>
    </citation>
    <scope>NUCLEOTIDE SEQUENCE</scope>
    <source>
        <strain evidence="14">G3</strain>
    </source>
</reference>
<dbReference type="SMR" id="A2F0F6"/>
<dbReference type="NCBIfam" id="TIGR01350">
    <property type="entry name" value="lipoamide_DH"/>
    <property type="match status" value="1"/>
</dbReference>
<dbReference type="Gene3D" id="3.50.50.60">
    <property type="entry name" value="FAD/NAD(P)-binding domain"/>
    <property type="match status" value="2"/>
</dbReference>
<dbReference type="eggNOG" id="KOG1335">
    <property type="taxonomic scope" value="Eukaryota"/>
</dbReference>
<dbReference type="Gene3D" id="3.30.390.30">
    <property type="match status" value="1"/>
</dbReference>
<evidence type="ECO:0000256" key="6">
    <source>
        <dbReference type="ARBA" id="ARBA00023157"/>
    </source>
</evidence>
<comment type="similarity">
    <text evidence="1 11">Belongs to the class-I pyridine nucleotide-disulfide oxidoreductase family.</text>
</comment>
<evidence type="ECO:0000256" key="11">
    <source>
        <dbReference type="RuleBase" id="RU003692"/>
    </source>
</evidence>
<feature type="binding site" evidence="9">
    <location>
        <position position="319"/>
    </location>
    <ligand>
        <name>FAD</name>
        <dbReference type="ChEBI" id="CHEBI:57692"/>
    </ligand>
</feature>
<evidence type="ECO:0000256" key="8">
    <source>
        <dbReference type="PIRSR" id="PIRSR000350-2"/>
    </source>
</evidence>
<keyword evidence="5 9" id="KW-0520">NAD</keyword>
<comment type="miscellaneous">
    <text evidence="11">The active site is a redox-active disulfide bond.</text>
</comment>
<evidence type="ECO:0000313" key="14">
    <source>
        <dbReference type="EMBL" id="EAY01593.1"/>
    </source>
</evidence>
<feature type="active site" description="Proton acceptor" evidence="8">
    <location>
        <position position="450"/>
    </location>
</feature>
<comment type="cofactor">
    <cofactor evidence="9 11">
        <name>FAD</name>
        <dbReference type="ChEBI" id="CHEBI:57692"/>
    </cofactor>
    <text evidence="9 11">Binds 1 FAD per subunit.</text>
</comment>
<dbReference type="GO" id="GO:0004148">
    <property type="term" value="F:dihydrolipoyl dehydrogenase (NADH) activity"/>
    <property type="evidence" value="ECO:0000318"/>
    <property type="project" value="GO_Central"/>
</dbReference>
<dbReference type="InterPro" id="IPR012999">
    <property type="entry name" value="Pyr_OxRdtase_I_AS"/>
</dbReference>
<feature type="binding site" evidence="9">
    <location>
        <position position="278"/>
    </location>
    <ligand>
        <name>NAD(+)</name>
        <dbReference type="ChEBI" id="CHEBI:57540"/>
    </ligand>
</feature>
<evidence type="ECO:0000313" key="15">
    <source>
        <dbReference type="Proteomes" id="UP000001542"/>
    </source>
</evidence>
<dbReference type="PROSITE" id="PS00076">
    <property type="entry name" value="PYRIDINE_REDOX_1"/>
    <property type="match status" value="1"/>
</dbReference>
<dbReference type="GO" id="GO:0005739">
    <property type="term" value="C:mitochondrion"/>
    <property type="evidence" value="ECO:0000318"/>
    <property type="project" value="GO_Central"/>
</dbReference>
<evidence type="ECO:0000256" key="3">
    <source>
        <dbReference type="ARBA" id="ARBA00022827"/>
    </source>
</evidence>
<dbReference type="PANTHER" id="PTHR22912">
    <property type="entry name" value="DISULFIDE OXIDOREDUCTASE"/>
    <property type="match status" value="1"/>
</dbReference>
<protein>
    <recommendedName>
        <fullName evidence="11">Dihydrolipoyl dehydrogenase</fullName>
        <ecNumber evidence="11">1.8.1.4</ecNumber>
    </recommendedName>
</protein>
<dbReference type="AlphaFoldDB" id="A2F0F6"/>
<dbReference type="GO" id="GO:0045252">
    <property type="term" value="C:oxoglutarate dehydrogenase complex"/>
    <property type="evidence" value="ECO:0000318"/>
    <property type="project" value="GO_Central"/>
</dbReference>
<dbReference type="InterPro" id="IPR023753">
    <property type="entry name" value="FAD/NAD-binding_dom"/>
</dbReference>
<dbReference type="Pfam" id="PF07992">
    <property type="entry name" value="Pyr_redox_2"/>
    <property type="match status" value="1"/>
</dbReference>
<dbReference type="VEuPathDB" id="TrichDB:TVAG_272760"/>
<evidence type="ECO:0000256" key="5">
    <source>
        <dbReference type="ARBA" id="ARBA00023027"/>
    </source>
</evidence>
<keyword evidence="7 11" id="KW-0676">Redox-active center</keyword>